<dbReference type="SUPFAM" id="SSF52540">
    <property type="entry name" value="P-loop containing nucleoside triphosphate hydrolases"/>
    <property type="match status" value="1"/>
</dbReference>
<dbReference type="Pfam" id="PF13374">
    <property type="entry name" value="TPR_10"/>
    <property type="match status" value="2"/>
</dbReference>
<keyword evidence="2" id="KW-1185">Reference proteome</keyword>
<dbReference type="Gene3D" id="3.40.50.300">
    <property type="entry name" value="P-loop containing nucleotide triphosphate hydrolases"/>
    <property type="match status" value="1"/>
</dbReference>
<dbReference type="InterPro" id="IPR011990">
    <property type="entry name" value="TPR-like_helical_dom_sf"/>
</dbReference>
<dbReference type="PANTHER" id="PTHR46082">
    <property type="entry name" value="ATP/GTP-BINDING PROTEIN-RELATED"/>
    <property type="match status" value="1"/>
</dbReference>
<accession>A0A0P7AZQ5</accession>
<proteinExistence type="predicted"/>
<dbReference type="InterPro" id="IPR027417">
    <property type="entry name" value="P-loop_NTPase"/>
</dbReference>
<gene>
    <name evidence="1" type="ORF">AK830_g7399</name>
</gene>
<dbReference type="EMBL" id="LKCW01000115">
    <property type="protein sequence ID" value="KPM39165.1"/>
    <property type="molecule type" value="Genomic_DNA"/>
</dbReference>
<dbReference type="InterPro" id="IPR053137">
    <property type="entry name" value="NLR-like"/>
</dbReference>
<dbReference type="SUPFAM" id="SSF53474">
    <property type="entry name" value="alpha/beta-Hydrolases"/>
    <property type="match status" value="1"/>
</dbReference>
<dbReference type="Gene3D" id="1.25.40.10">
    <property type="entry name" value="Tetratricopeptide repeat domain"/>
    <property type="match status" value="2"/>
</dbReference>
<protein>
    <recommendedName>
        <fullName evidence="3">DUF676 domain-containing protein</fullName>
    </recommendedName>
</protein>
<dbReference type="STRING" id="78410.A0A0P7AZQ5"/>
<sequence>MLRDFLNEGDVSIGAAVKSLAVEINDCYQTGTVTFKKLPARLSELRVGNSCEILLPKPDDNPDAGDRYLSFDHDFLGITTLHAPPGDDHQVDIIAVTGLGGHAFGSFKDRNGDYMWLRDGLPADLTYNNSGRSMARVMVYGNKSVVSQSTTFQNLEDLACSFHGSLMEMPAANRKPTVILAHSLGGLVVKQILVKLSRSQKQDDQKLYRQVYGIVFFGVPHDGMDITSLVPMVENGPNRFLLESLSNINSQVLSTLQREFHTAMGQEGDSEVFCFYETEMSPTAVKTELGGWAMEGPLKVLVNKTSATHTRKWENEEEHICPIARTHSNMVKFKHMDDDYRRVVPKLKHLAHEAIAVKRLPFRMNTKKCARDQLKTQIALAYVYWLRDMYPDMSVFWVHAGNAERFRDSYTSIAEACGLPGIDDPKASVLSLVKYFLEETYEREWLMVLDNADNEDLFFHSTQEDHDSHETDNASNPDERLGRYLPQCVRGSILATTRSKQAGYRITRGKPLVEVGKMSDDEAERLVSVKLRSAEATYEDKLLLSSRLEHMPLALAQAAAYIRDDSMLIRAYIKLLDECDDAVNSLCKPCEAVGQDSKTPHSFTATWILSFKQVKKRNPMASDILALLSLLSLQAVPMEFVSYFCDLVQFRWKERVNNIAVQKAISDLKDFSFVTEETDQGLTMHRLVQLAMRKWLAHEHMKASVENWAVKTVLFHYPMGVENWETCLKLLPRALAVLDYADIHTFVRRTDRARLFFRVAMHYLAQGRSKDADRCQAKAVELYKKANGEESPDTIESMLGHASIYFQQCLFKKAEEIAGQALELCDKMIGVTVSIRLLGMRIKAKAIGLQGRHKEAEALEVEAMIMAKARFGTKGIKTLDAMADLGYRYGWQKQWKKAERLQIQLLKISKEELGAADKRTLTRMSDLALTYSERGQRKKEEQLRLELVELSKQELGPTNYITARRISDLAMSYFYQGRHKEAEMLQREASESIIQVFGRDHSHTISHTIDSARILYKSGQLKETEELLLGAIDLGKRLHGVNNVGVVAAVTCLAKFQHLQGRSADAMKLLQESIDDRRRNGVSDDEYLRKNLRLMARWEREKTWITEFYIGTDKLVTVGNVKSI</sequence>
<name>A0A0P7AZQ5_9HYPO</name>
<dbReference type="Pfam" id="PF13424">
    <property type="entry name" value="TPR_12"/>
    <property type="match status" value="1"/>
</dbReference>
<comment type="caution">
    <text evidence="1">The sequence shown here is derived from an EMBL/GenBank/DDBJ whole genome shotgun (WGS) entry which is preliminary data.</text>
</comment>
<dbReference type="Proteomes" id="UP000050424">
    <property type="component" value="Unassembled WGS sequence"/>
</dbReference>
<dbReference type="SUPFAM" id="SSF48452">
    <property type="entry name" value="TPR-like"/>
    <property type="match status" value="3"/>
</dbReference>
<dbReference type="Gene3D" id="3.40.50.1820">
    <property type="entry name" value="alpha/beta hydrolase"/>
    <property type="match status" value="1"/>
</dbReference>
<organism evidence="1 2">
    <name type="scientific">Neonectria ditissima</name>
    <dbReference type="NCBI Taxonomy" id="78410"/>
    <lineage>
        <taxon>Eukaryota</taxon>
        <taxon>Fungi</taxon>
        <taxon>Dikarya</taxon>
        <taxon>Ascomycota</taxon>
        <taxon>Pezizomycotina</taxon>
        <taxon>Sordariomycetes</taxon>
        <taxon>Hypocreomycetidae</taxon>
        <taxon>Hypocreales</taxon>
        <taxon>Nectriaceae</taxon>
        <taxon>Neonectria</taxon>
    </lineage>
</organism>
<dbReference type="PANTHER" id="PTHR46082:SF11">
    <property type="entry name" value="AAA+ ATPASE DOMAIN-CONTAINING PROTEIN-RELATED"/>
    <property type="match status" value="1"/>
</dbReference>
<reference evidence="1 2" key="1">
    <citation type="submission" date="2015-09" db="EMBL/GenBank/DDBJ databases">
        <title>Draft genome of a European isolate of the apple canker pathogen Neonectria ditissima.</title>
        <authorList>
            <person name="Gomez-Cortecero A."/>
            <person name="Harrison R.J."/>
            <person name="Armitage A.D."/>
        </authorList>
    </citation>
    <scope>NUCLEOTIDE SEQUENCE [LARGE SCALE GENOMIC DNA]</scope>
    <source>
        <strain evidence="1 2">R09/05</strain>
    </source>
</reference>
<dbReference type="InterPro" id="IPR029058">
    <property type="entry name" value="AB_hydrolase_fold"/>
</dbReference>
<dbReference type="AlphaFoldDB" id="A0A0P7AZQ5"/>
<evidence type="ECO:0000313" key="2">
    <source>
        <dbReference type="Proteomes" id="UP000050424"/>
    </source>
</evidence>
<evidence type="ECO:0008006" key="3">
    <source>
        <dbReference type="Google" id="ProtNLM"/>
    </source>
</evidence>
<dbReference type="OrthoDB" id="626167at2759"/>
<evidence type="ECO:0000313" key="1">
    <source>
        <dbReference type="EMBL" id="KPM39165.1"/>
    </source>
</evidence>